<reference evidence="3 4" key="1">
    <citation type="submission" date="2016-10" db="EMBL/GenBank/DDBJ databases">
        <authorList>
            <person name="de Groot N.N."/>
        </authorList>
    </citation>
    <scope>NUCLEOTIDE SEQUENCE [LARGE SCALE GENOMIC DNA]</scope>
    <source>
        <strain evidence="3 4">NE2</strain>
    </source>
</reference>
<organism evidence="3 4">
    <name type="scientific">Methylocapsa palsarum</name>
    <dbReference type="NCBI Taxonomy" id="1612308"/>
    <lineage>
        <taxon>Bacteria</taxon>
        <taxon>Pseudomonadati</taxon>
        <taxon>Pseudomonadota</taxon>
        <taxon>Alphaproteobacteria</taxon>
        <taxon>Hyphomicrobiales</taxon>
        <taxon>Beijerinckiaceae</taxon>
        <taxon>Methylocapsa</taxon>
    </lineage>
</organism>
<evidence type="ECO:0000259" key="2">
    <source>
        <dbReference type="PROSITE" id="PS50110"/>
    </source>
</evidence>
<evidence type="ECO:0000313" key="4">
    <source>
        <dbReference type="Proteomes" id="UP000198755"/>
    </source>
</evidence>
<name>A0A1I4DFK6_9HYPH</name>
<sequence length="101" mass="10748">MTLTRALDRGALENWRFDAVVADHRLGPGLTGTAAAAEIARRPGRKIPTVIVTGDTGEERLAEVSRSGFAMLHKPVAGDVLRQMLASLVKHGRSSLIFGSA</sequence>
<accession>A0A1I4DFK6</accession>
<dbReference type="SUPFAM" id="SSF52172">
    <property type="entry name" value="CheY-like"/>
    <property type="match status" value="1"/>
</dbReference>
<protein>
    <recommendedName>
        <fullName evidence="2">Response regulatory domain-containing protein</fullName>
    </recommendedName>
</protein>
<dbReference type="Proteomes" id="UP000198755">
    <property type="component" value="Unassembled WGS sequence"/>
</dbReference>
<dbReference type="InterPro" id="IPR001789">
    <property type="entry name" value="Sig_transdc_resp-reg_receiver"/>
</dbReference>
<dbReference type="EMBL" id="FOSN01000055">
    <property type="protein sequence ID" value="SFK91227.1"/>
    <property type="molecule type" value="Genomic_DNA"/>
</dbReference>
<feature type="modified residue" description="4-aspartylphosphate" evidence="1">
    <location>
        <position position="23"/>
    </location>
</feature>
<dbReference type="InterPro" id="IPR011006">
    <property type="entry name" value="CheY-like_superfamily"/>
</dbReference>
<dbReference type="Gene3D" id="3.40.50.2300">
    <property type="match status" value="1"/>
</dbReference>
<evidence type="ECO:0000313" key="3">
    <source>
        <dbReference type="EMBL" id="SFK91227.1"/>
    </source>
</evidence>
<dbReference type="RefSeq" id="WP_091686872.1">
    <property type="nucleotide sequence ID" value="NZ_FOSN01000055.1"/>
</dbReference>
<keyword evidence="1" id="KW-0597">Phosphoprotein</keyword>
<proteinExistence type="predicted"/>
<gene>
    <name evidence="3" type="ORF">SAMN05444581_1551</name>
</gene>
<dbReference type="AlphaFoldDB" id="A0A1I4DFK6"/>
<dbReference type="GO" id="GO:0000160">
    <property type="term" value="P:phosphorelay signal transduction system"/>
    <property type="evidence" value="ECO:0007669"/>
    <property type="project" value="InterPro"/>
</dbReference>
<dbReference type="CDD" id="cd00156">
    <property type="entry name" value="REC"/>
    <property type="match status" value="1"/>
</dbReference>
<evidence type="ECO:0000256" key="1">
    <source>
        <dbReference type="PROSITE-ProRule" id="PRU00169"/>
    </source>
</evidence>
<dbReference type="PROSITE" id="PS50110">
    <property type="entry name" value="RESPONSE_REGULATORY"/>
    <property type="match status" value="1"/>
</dbReference>
<feature type="domain" description="Response regulatory" evidence="2">
    <location>
        <begin position="1"/>
        <end position="89"/>
    </location>
</feature>
<dbReference type="STRING" id="1612308.SAMN05444581_1551"/>
<dbReference type="OrthoDB" id="7932149at2"/>
<keyword evidence="4" id="KW-1185">Reference proteome</keyword>